<feature type="transmembrane region" description="Helical" evidence="2">
    <location>
        <begin position="393"/>
        <end position="415"/>
    </location>
</feature>
<protein>
    <submittedName>
        <fullName evidence="4">Uncharacterized protein</fullName>
    </submittedName>
</protein>
<reference evidence="4 5" key="1">
    <citation type="submission" date="2023-10" db="EMBL/GenBank/DDBJ databases">
        <title>The genome sequence of Streptomyces sp. HUAS YS2.</title>
        <authorList>
            <person name="Mo P."/>
        </authorList>
    </citation>
    <scope>NUCLEOTIDE SEQUENCE [LARGE SCALE GENOMIC DNA]</scope>
    <source>
        <strain evidence="4 5">HUAS YS2</strain>
    </source>
</reference>
<evidence type="ECO:0000256" key="3">
    <source>
        <dbReference type="SAM" id="SignalP"/>
    </source>
</evidence>
<organism evidence="4 5">
    <name type="scientific">Streptomyces solicathayae</name>
    <dbReference type="NCBI Taxonomy" id="3081768"/>
    <lineage>
        <taxon>Bacteria</taxon>
        <taxon>Bacillati</taxon>
        <taxon>Actinomycetota</taxon>
        <taxon>Actinomycetes</taxon>
        <taxon>Kitasatosporales</taxon>
        <taxon>Streptomycetaceae</taxon>
        <taxon>Streptomyces</taxon>
    </lineage>
</organism>
<keyword evidence="2" id="KW-0472">Membrane</keyword>
<feature type="chain" id="PRO_5046448918" evidence="3">
    <location>
        <begin position="28"/>
        <end position="436"/>
    </location>
</feature>
<evidence type="ECO:0000313" key="5">
    <source>
        <dbReference type="Proteomes" id="UP001301731"/>
    </source>
</evidence>
<dbReference type="Proteomes" id="UP001301731">
    <property type="component" value="Chromosome"/>
</dbReference>
<evidence type="ECO:0000313" key="4">
    <source>
        <dbReference type="EMBL" id="WOX26682.1"/>
    </source>
</evidence>
<keyword evidence="3" id="KW-0732">Signal</keyword>
<feature type="compositionally biased region" description="Low complexity" evidence="1">
    <location>
        <begin position="374"/>
        <end position="386"/>
    </location>
</feature>
<feature type="region of interest" description="Disordered" evidence="1">
    <location>
        <begin position="174"/>
        <end position="212"/>
    </location>
</feature>
<sequence>MRGTGRTAVAAVAALCAVAGLPAQARAAESPYTYDNAAQRVKGAATTTDSAQLKPGSVYRDTIKKDGKVYYRVDLDGEHNAYVSVVVVPPPGGKAEYGDGVKVSLQDGSGSQCSYEDAQFGSAGYTRPITAYVERAIDPDGGSSCQSPGAYYVLVERTSKSTSTPQDWGLEIRHLTEPRLKAAGPTKAPESWPSASPQPPAGGPKKRAGGTSYYDAPALREGEWRDDIKPGQTLFYRVPVDWGQQIFATAELGSATAGDEYVGNALVLSLDNPARGHVSEQTLGYSGKQATLALEPQPPVTYENRFDSDTSTSAMRFAGWYYLSATLSPEVVAEYGDKPVPLTLRVNVTGQANEGPGYDGDAGPFAVTDDDQDAAASGQSGSDADATSGTMKLVAAAGIGVGVVLLLGLGGWTLVARRRASRTPAEPAQYGPPNSW</sequence>
<evidence type="ECO:0000256" key="1">
    <source>
        <dbReference type="SAM" id="MobiDB-lite"/>
    </source>
</evidence>
<gene>
    <name evidence="4" type="ORF">R2D22_18320</name>
</gene>
<keyword evidence="2" id="KW-0812">Transmembrane</keyword>
<dbReference type="RefSeq" id="WP_318109851.1">
    <property type="nucleotide sequence ID" value="NZ_CP137573.1"/>
</dbReference>
<feature type="region of interest" description="Disordered" evidence="1">
    <location>
        <begin position="351"/>
        <end position="386"/>
    </location>
</feature>
<keyword evidence="5" id="KW-1185">Reference proteome</keyword>
<accession>A0ABZ0M4L6</accession>
<dbReference type="EMBL" id="CP137573">
    <property type="protein sequence ID" value="WOX26682.1"/>
    <property type="molecule type" value="Genomic_DNA"/>
</dbReference>
<name>A0ABZ0M4L6_9ACTN</name>
<keyword evidence="2" id="KW-1133">Transmembrane helix</keyword>
<evidence type="ECO:0000256" key="2">
    <source>
        <dbReference type="SAM" id="Phobius"/>
    </source>
</evidence>
<proteinExistence type="predicted"/>
<feature type="signal peptide" evidence="3">
    <location>
        <begin position="1"/>
        <end position="27"/>
    </location>
</feature>